<sequence>MPRPKVLFFAGAPTSTSLHTSAGSLTDFTEPFTHFLGLAAPLPRDPPVPSATPAAVAAWRYLSLVPRPLCTDLPFSQTHGFYDQSLWNPEHFVTTVDVSVSFSAKDDADDALDEFCEQSLAAHHASQEDTEALDQGSFNDTSFLTVSSTGEPSIAPPPPPGMPSHLSDLEDIPSAAQVLSYAPLTIALNLIVGVISIAQPRSITTRWGNAMSLVEVLVGDDTSSGFGVTFWLSSDKVMASDISNLRRQDVVLMQNVSLHVFRGRVYGQSLRKGLTKVSLLWRRDGTGHYSTKDLSPKRSLGHPQQQKAKSVKEWVLKFVGAAPADRSNRASKRSWDTPPDDTQ</sequence>
<dbReference type="HOGENOM" id="CLU_054588_0_0_1"/>
<evidence type="ECO:0000313" key="3">
    <source>
        <dbReference type="Proteomes" id="UP000028524"/>
    </source>
</evidence>
<dbReference type="OMA" id="DIVLLRM"/>
<dbReference type="SUPFAM" id="SSF50249">
    <property type="entry name" value="Nucleic acid-binding proteins"/>
    <property type="match status" value="1"/>
</dbReference>
<feature type="region of interest" description="Disordered" evidence="1">
    <location>
        <begin position="289"/>
        <end position="309"/>
    </location>
</feature>
<name>A0A084QG89_STAC4</name>
<dbReference type="Gene3D" id="2.40.50.140">
    <property type="entry name" value="Nucleic acid-binding proteins"/>
    <property type="match status" value="1"/>
</dbReference>
<dbReference type="InParanoid" id="A0A084QG89"/>
<dbReference type="OrthoDB" id="5378679at2759"/>
<dbReference type="InterPro" id="IPR012340">
    <property type="entry name" value="NA-bd_OB-fold"/>
</dbReference>
<keyword evidence="3" id="KW-1185">Reference proteome</keyword>
<dbReference type="AlphaFoldDB" id="A0A084QG89"/>
<proteinExistence type="predicted"/>
<protein>
    <submittedName>
        <fullName evidence="2">Uncharacterized protein</fullName>
    </submittedName>
</protein>
<evidence type="ECO:0000256" key="1">
    <source>
        <dbReference type="SAM" id="MobiDB-lite"/>
    </source>
</evidence>
<dbReference type="Proteomes" id="UP000028524">
    <property type="component" value="Unassembled WGS sequence"/>
</dbReference>
<gene>
    <name evidence="2" type="ORF">S40285_06837</name>
</gene>
<reference evidence="2 3" key="1">
    <citation type="journal article" date="2014" name="BMC Genomics">
        <title>Comparative genome sequencing reveals chemotype-specific gene clusters in the toxigenic black mold Stachybotrys.</title>
        <authorList>
            <person name="Semeiks J."/>
            <person name="Borek D."/>
            <person name="Otwinowski Z."/>
            <person name="Grishin N.V."/>
        </authorList>
    </citation>
    <scope>NUCLEOTIDE SEQUENCE [LARGE SCALE GENOMIC DNA]</scope>
    <source>
        <strain evidence="2 3">IBT 40285</strain>
    </source>
</reference>
<accession>A0A084QG89</accession>
<dbReference type="EMBL" id="KL660768">
    <property type="protein sequence ID" value="KFA62974.1"/>
    <property type="molecule type" value="Genomic_DNA"/>
</dbReference>
<evidence type="ECO:0000313" key="2">
    <source>
        <dbReference type="EMBL" id="KFA62974.1"/>
    </source>
</evidence>
<organism evidence="2 3">
    <name type="scientific">Stachybotrys chlorohalonatus (strain IBT 40285)</name>
    <dbReference type="NCBI Taxonomy" id="1283841"/>
    <lineage>
        <taxon>Eukaryota</taxon>
        <taxon>Fungi</taxon>
        <taxon>Dikarya</taxon>
        <taxon>Ascomycota</taxon>
        <taxon>Pezizomycotina</taxon>
        <taxon>Sordariomycetes</taxon>
        <taxon>Hypocreomycetidae</taxon>
        <taxon>Hypocreales</taxon>
        <taxon>Stachybotryaceae</taxon>
        <taxon>Stachybotrys</taxon>
    </lineage>
</organism>
<feature type="region of interest" description="Disordered" evidence="1">
    <location>
        <begin position="324"/>
        <end position="343"/>
    </location>
</feature>